<dbReference type="Proteomes" id="UP001177744">
    <property type="component" value="Unassembled WGS sequence"/>
</dbReference>
<dbReference type="SUPFAM" id="SSF48403">
    <property type="entry name" value="Ankyrin repeat"/>
    <property type="match status" value="1"/>
</dbReference>
<dbReference type="PROSITE" id="PS50088">
    <property type="entry name" value="ANK_REPEAT"/>
    <property type="match status" value="2"/>
</dbReference>
<dbReference type="SMART" id="SM00248">
    <property type="entry name" value="ANK"/>
    <property type="match status" value="3"/>
</dbReference>
<dbReference type="PANTHER" id="PTHR24147">
    <property type="entry name" value="ANKYRIN REPEAT DOMAIN 36-RELATED"/>
    <property type="match status" value="1"/>
</dbReference>
<evidence type="ECO:0000313" key="2">
    <source>
        <dbReference type="EMBL" id="KAK1338692.1"/>
    </source>
</evidence>
<dbReference type="AlphaFoldDB" id="A0AA40HWQ9"/>
<dbReference type="Pfam" id="PF12796">
    <property type="entry name" value="Ank_2"/>
    <property type="match status" value="1"/>
</dbReference>
<organism evidence="2 3">
    <name type="scientific">Cnephaeus nilssonii</name>
    <name type="common">Northern bat</name>
    <name type="synonym">Eptesicus nilssonii</name>
    <dbReference type="NCBI Taxonomy" id="3371016"/>
    <lineage>
        <taxon>Eukaryota</taxon>
        <taxon>Metazoa</taxon>
        <taxon>Chordata</taxon>
        <taxon>Craniata</taxon>
        <taxon>Vertebrata</taxon>
        <taxon>Euteleostomi</taxon>
        <taxon>Mammalia</taxon>
        <taxon>Eutheria</taxon>
        <taxon>Laurasiatheria</taxon>
        <taxon>Chiroptera</taxon>
        <taxon>Yangochiroptera</taxon>
        <taxon>Vespertilionidae</taxon>
        <taxon>Cnephaeus</taxon>
    </lineage>
</organism>
<dbReference type="InterPro" id="IPR002110">
    <property type="entry name" value="Ankyrin_rpt"/>
</dbReference>
<keyword evidence="3" id="KW-1185">Reference proteome</keyword>
<feature type="repeat" description="ANK" evidence="1">
    <location>
        <begin position="125"/>
        <end position="157"/>
    </location>
</feature>
<evidence type="ECO:0000256" key="1">
    <source>
        <dbReference type="PROSITE-ProRule" id="PRU00023"/>
    </source>
</evidence>
<evidence type="ECO:0000313" key="3">
    <source>
        <dbReference type="Proteomes" id="UP001177744"/>
    </source>
</evidence>
<dbReference type="PROSITE" id="PS50297">
    <property type="entry name" value="ANK_REP_REGION"/>
    <property type="match status" value="1"/>
</dbReference>
<gene>
    <name evidence="2" type="ORF">QTO34_019349</name>
</gene>
<feature type="repeat" description="ANK" evidence="1">
    <location>
        <begin position="158"/>
        <end position="190"/>
    </location>
</feature>
<comment type="caution">
    <text evidence="2">The sequence shown here is derived from an EMBL/GenBank/DDBJ whole genome shotgun (WGS) entry which is preliminary data.</text>
</comment>
<name>A0AA40HWQ9_CNENI</name>
<dbReference type="InterPro" id="IPR036770">
    <property type="entry name" value="Ankyrin_rpt-contain_sf"/>
</dbReference>
<keyword evidence="1" id="KW-0040">ANK repeat</keyword>
<dbReference type="Gene3D" id="1.25.40.20">
    <property type="entry name" value="Ankyrin repeat-containing domain"/>
    <property type="match status" value="2"/>
</dbReference>
<dbReference type="PANTHER" id="PTHR24147:SF60">
    <property type="entry name" value="ANKYRIN REPEAT DOMAIN-CONTAINING PROTEIN 26-RELATED"/>
    <property type="match status" value="1"/>
</dbReference>
<feature type="non-terminal residue" evidence="2">
    <location>
        <position position="190"/>
    </location>
</feature>
<accession>A0AA40HWQ9</accession>
<dbReference type="InterPro" id="IPR050657">
    <property type="entry name" value="Ankyrin_repeat_domain"/>
</dbReference>
<proteinExistence type="predicted"/>
<reference evidence="2" key="1">
    <citation type="submission" date="2023-06" db="EMBL/GenBank/DDBJ databases">
        <title>Reference genome for the Northern bat (Eptesicus nilssonii), a most northern bat species.</title>
        <authorList>
            <person name="Laine V.N."/>
            <person name="Pulliainen A.T."/>
            <person name="Lilley T.M."/>
        </authorList>
    </citation>
    <scope>NUCLEOTIDE SEQUENCE</scope>
    <source>
        <strain evidence="2">BLF_Eptnil</strain>
        <tissue evidence="2">Kidney</tissue>
    </source>
</reference>
<protein>
    <submittedName>
        <fullName evidence="2">Uncharacterized protein</fullName>
    </submittedName>
</protein>
<sequence>MSGWRQAGQARRPPTALHCRADCPQRTSRASPIAHNGPPLLIRLPTTALPCRDLPLLCKVAETLALASSMPRGAVGPLGLTPRSSCRAPPLLCATALHLACANGHPGVVTLLADRKCLLNLCDNENRTALIKAVQCQEEECATILLDHGADPNIMDIDGNTALHYAVLGQNIAIVEKLLSYKANIEARNK</sequence>
<dbReference type="EMBL" id="JAULJE010000009">
    <property type="protein sequence ID" value="KAK1338692.1"/>
    <property type="molecule type" value="Genomic_DNA"/>
</dbReference>